<feature type="transmembrane region" description="Helical" evidence="6">
    <location>
        <begin position="7"/>
        <end position="27"/>
    </location>
</feature>
<dbReference type="RefSeq" id="WP_378110624.1">
    <property type="nucleotide sequence ID" value="NZ_JBHSNC010000012.1"/>
</dbReference>
<dbReference type="PANTHER" id="PTHR43370">
    <property type="entry name" value="SUGAR ABC TRANSPORTER INTEGRAL MEMBRANE PROTEIN-RELATED"/>
    <property type="match status" value="1"/>
</dbReference>
<evidence type="ECO:0000256" key="5">
    <source>
        <dbReference type="ARBA" id="ARBA00023136"/>
    </source>
</evidence>
<feature type="transmembrane region" description="Helical" evidence="6">
    <location>
        <begin position="267"/>
        <end position="286"/>
    </location>
</feature>
<keyword evidence="8" id="KW-1185">Reference proteome</keyword>
<evidence type="ECO:0000256" key="6">
    <source>
        <dbReference type="SAM" id="Phobius"/>
    </source>
</evidence>
<dbReference type="InterPro" id="IPR001851">
    <property type="entry name" value="ABC_transp_permease"/>
</dbReference>
<accession>A0ABW0QVC1</accession>
<evidence type="ECO:0000256" key="1">
    <source>
        <dbReference type="ARBA" id="ARBA00004651"/>
    </source>
</evidence>
<dbReference type="Pfam" id="PF02653">
    <property type="entry name" value="BPD_transp_2"/>
    <property type="match status" value="1"/>
</dbReference>
<proteinExistence type="predicted"/>
<organism evidence="7 8">
    <name type="scientific">Cohnella yongneupensis</name>
    <dbReference type="NCBI Taxonomy" id="425006"/>
    <lineage>
        <taxon>Bacteria</taxon>
        <taxon>Bacillati</taxon>
        <taxon>Bacillota</taxon>
        <taxon>Bacilli</taxon>
        <taxon>Bacillales</taxon>
        <taxon>Paenibacillaceae</taxon>
        <taxon>Cohnella</taxon>
    </lineage>
</organism>
<feature type="transmembrane region" description="Helical" evidence="6">
    <location>
        <begin position="189"/>
        <end position="211"/>
    </location>
</feature>
<feature type="transmembrane region" description="Helical" evidence="6">
    <location>
        <begin position="59"/>
        <end position="83"/>
    </location>
</feature>
<protein>
    <submittedName>
        <fullName evidence="7">ABC transporter permease</fullName>
    </submittedName>
</protein>
<feature type="transmembrane region" description="Helical" evidence="6">
    <location>
        <begin position="223"/>
        <end position="247"/>
    </location>
</feature>
<dbReference type="CDD" id="cd06580">
    <property type="entry name" value="TM_PBP1_transp_TpRbsC_like"/>
    <property type="match status" value="1"/>
</dbReference>
<feature type="transmembrane region" description="Helical" evidence="6">
    <location>
        <begin position="142"/>
        <end position="159"/>
    </location>
</feature>
<evidence type="ECO:0000313" key="7">
    <source>
        <dbReference type="EMBL" id="MFC5528763.1"/>
    </source>
</evidence>
<evidence type="ECO:0000256" key="4">
    <source>
        <dbReference type="ARBA" id="ARBA00022989"/>
    </source>
</evidence>
<evidence type="ECO:0000256" key="2">
    <source>
        <dbReference type="ARBA" id="ARBA00022475"/>
    </source>
</evidence>
<feature type="transmembrane region" description="Helical" evidence="6">
    <location>
        <begin position="33"/>
        <end position="52"/>
    </location>
</feature>
<keyword evidence="2" id="KW-1003">Cell membrane</keyword>
<sequence length="309" mass="33145">MEYTITLVIAAIGAGTPLLLATLGGILSERSGVINLGIEGMMLIGAVMAYVVSLTTGSLGLSVLVAMLAAGALGGLLAFLSIALRANQIVAGLGITLFATGLSSYLGKPYGGQQTANCIPTIDLDWLEPVPFLGRVLAHQNVLVWMSFIMVAALHVYIFRTPWGLKLRSVGDSPSTSDAAGISVYRYQYAHVIAGSMLCGLAGASLILVYTPSWNDGMTAGRGWIAVALIIFARWNPFRALVCAYLFGMFEALGFRVQLLDVSIPSYFLKMMPYVTTILVLMYVGWRNRNQPAGQPESLGLPYVREQRV</sequence>
<comment type="subcellular location">
    <subcellularLocation>
        <location evidence="1">Cell membrane</location>
        <topology evidence="1">Multi-pass membrane protein</topology>
    </subcellularLocation>
</comment>
<comment type="caution">
    <text evidence="7">The sequence shown here is derived from an EMBL/GenBank/DDBJ whole genome shotgun (WGS) entry which is preliminary data.</text>
</comment>
<dbReference type="EMBL" id="JBHSNC010000012">
    <property type="protein sequence ID" value="MFC5528763.1"/>
    <property type="molecule type" value="Genomic_DNA"/>
</dbReference>
<reference evidence="8" key="1">
    <citation type="journal article" date="2019" name="Int. J. Syst. Evol. Microbiol.">
        <title>The Global Catalogue of Microorganisms (GCM) 10K type strain sequencing project: providing services to taxonomists for standard genome sequencing and annotation.</title>
        <authorList>
            <consortium name="The Broad Institute Genomics Platform"/>
            <consortium name="The Broad Institute Genome Sequencing Center for Infectious Disease"/>
            <person name="Wu L."/>
            <person name="Ma J."/>
        </authorList>
    </citation>
    <scope>NUCLEOTIDE SEQUENCE [LARGE SCALE GENOMIC DNA]</scope>
    <source>
        <strain evidence="8">CGMCC 1.18578</strain>
    </source>
</reference>
<feature type="transmembrane region" description="Helical" evidence="6">
    <location>
        <begin position="89"/>
        <end position="107"/>
    </location>
</feature>
<keyword evidence="5 6" id="KW-0472">Membrane</keyword>
<name>A0ABW0QVC1_9BACL</name>
<keyword evidence="3 6" id="KW-0812">Transmembrane</keyword>
<dbReference type="Proteomes" id="UP001596108">
    <property type="component" value="Unassembled WGS sequence"/>
</dbReference>
<evidence type="ECO:0000313" key="8">
    <source>
        <dbReference type="Proteomes" id="UP001596108"/>
    </source>
</evidence>
<dbReference type="PANTHER" id="PTHR43370:SF2">
    <property type="entry name" value="ABC TRANSPORTER PERMEASE PROTEIN"/>
    <property type="match status" value="1"/>
</dbReference>
<evidence type="ECO:0000256" key="3">
    <source>
        <dbReference type="ARBA" id="ARBA00022692"/>
    </source>
</evidence>
<keyword evidence="4 6" id="KW-1133">Transmembrane helix</keyword>
<gene>
    <name evidence="7" type="ORF">ACFPQ4_04745</name>
</gene>